<evidence type="ECO:0000256" key="1">
    <source>
        <dbReference type="ARBA" id="ARBA00008635"/>
    </source>
</evidence>
<dbReference type="EMBL" id="BJXL01000099">
    <property type="protein sequence ID" value="GEM84424.1"/>
    <property type="molecule type" value="Genomic_DNA"/>
</dbReference>
<dbReference type="InterPro" id="IPR034660">
    <property type="entry name" value="DinB/YfiT-like"/>
</dbReference>
<dbReference type="GO" id="GO:0046872">
    <property type="term" value="F:metal ion binding"/>
    <property type="evidence" value="ECO:0007669"/>
    <property type="project" value="UniProtKB-KW"/>
</dbReference>
<dbReference type="Proteomes" id="UP000321197">
    <property type="component" value="Unassembled WGS sequence"/>
</dbReference>
<evidence type="ECO:0000256" key="2">
    <source>
        <dbReference type="ARBA" id="ARBA00022723"/>
    </source>
</evidence>
<organism evidence="4 5">
    <name type="scientific">Meiothermus hypogaeus NBRC 106114</name>
    <dbReference type="NCBI Taxonomy" id="1227553"/>
    <lineage>
        <taxon>Bacteria</taxon>
        <taxon>Thermotogati</taxon>
        <taxon>Deinococcota</taxon>
        <taxon>Deinococci</taxon>
        <taxon>Thermales</taxon>
        <taxon>Thermaceae</taxon>
        <taxon>Meiothermus</taxon>
    </lineage>
</organism>
<evidence type="ECO:0000256" key="3">
    <source>
        <dbReference type="PIRSR" id="PIRSR607837-1"/>
    </source>
</evidence>
<name>A0A511R495_9DEIN</name>
<dbReference type="Gene3D" id="1.20.120.450">
    <property type="entry name" value="dinb family like domain"/>
    <property type="match status" value="1"/>
</dbReference>
<reference evidence="4 5" key="1">
    <citation type="submission" date="2019-07" db="EMBL/GenBank/DDBJ databases">
        <title>Whole genome shotgun sequence of Meiothermus hypogaeus NBRC 106114.</title>
        <authorList>
            <person name="Hosoyama A."/>
            <person name="Uohara A."/>
            <person name="Ohji S."/>
            <person name="Ichikawa N."/>
        </authorList>
    </citation>
    <scope>NUCLEOTIDE SEQUENCE [LARGE SCALE GENOMIC DNA]</scope>
    <source>
        <strain evidence="4 5">NBRC 106114</strain>
    </source>
</reference>
<dbReference type="PANTHER" id="PTHR37302">
    <property type="entry name" value="SLR1116 PROTEIN"/>
    <property type="match status" value="1"/>
</dbReference>
<comment type="similarity">
    <text evidence="1">Belongs to the DinB family.</text>
</comment>
<dbReference type="AlphaFoldDB" id="A0A511R495"/>
<dbReference type="PANTHER" id="PTHR37302:SF3">
    <property type="entry name" value="DAMAGE-INDUCIBLE PROTEIN DINB"/>
    <property type="match status" value="1"/>
</dbReference>
<evidence type="ECO:0000313" key="5">
    <source>
        <dbReference type="Proteomes" id="UP000321197"/>
    </source>
</evidence>
<dbReference type="Pfam" id="PF05163">
    <property type="entry name" value="DinB"/>
    <property type="match status" value="1"/>
</dbReference>
<dbReference type="SUPFAM" id="SSF109854">
    <property type="entry name" value="DinB/YfiT-like putative metalloenzymes"/>
    <property type="match status" value="1"/>
</dbReference>
<accession>A0A511R495</accession>
<dbReference type="InterPro" id="IPR007837">
    <property type="entry name" value="DinB"/>
</dbReference>
<gene>
    <name evidence="4" type="ORF">MHY01S_25900</name>
</gene>
<keyword evidence="2 3" id="KW-0479">Metal-binding</keyword>
<feature type="binding site" evidence="3">
    <location>
        <position position="144"/>
    </location>
    <ligand>
        <name>a divalent metal cation</name>
        <dbReference type="ChEBI" id="CHEBI:60240"/>
    </ligand>
</feature>
<feature type="binding site" evidence="3">
    <location>
        <position position="140"/>
    </location>
    <ligand>
        <name>a divalent metal cation</name>
        <dbReference type="ChEBI" id="CHEBI:60240"/>
    </ligand>
</feature>
<evidence type="ECO:0008006" key="6">
    <source>
        <dbReference type="Google" id="ProtNLM"/>
    </source>
</evidence>
<protein>
    <recommendedName>
        <fullName evidence="6">Damage-inducible protein DinB</fullName>
    </recommendedName>
</protein>
<comment type="caution">
    <text evidence="4">The sequence shown here is derived from an EMBL/GenBank/DDBJ whole genome shotgun (WGS) entry which is preliminary data.</text>
</comment>
<feature type="binding site" evidence="3">
    <location>
        <position position="63"/>
    </location>
    <ligand>
        <name>a divalent metal cation</name>
        <dbReference type="ChEBI" id="CHEBI:60240"/>
    </ligand>
</feature>
<proteinExistence type="inferred from homology"/>
<sequence length="170" mass="19117">MGAFLSEIEGVIWGMDKAELKRIVDANDWLWEKWWPALQELSLEQARQEVGGSFSSVLETTAHMVGAETVWLERLLGNPAASFPVSPTDIAGLYKSWQLMASRRQNWLTTADPAARITYNFTGGTATNTVSEIVLHFTSHTHFHRGQLASQFRLQGLKPPSVHFIGFFRL</sequence>
<evidence type="ECO:0000313" key="4">
    <source>
        <dbReference type="EMBL" id="GEM84424.1"/>
    </source>
</evidence>